<keyword evidence="12" id="KW-1185">Reference proteome</keyword>
<accession>A0A8T2B7Z3</accession>
<dbReference type="Proteomes" id="UP000694251">
    <property type="component" value="Chromosome 8"/>
</dbReference>
<keyword evidence="9" id="KW-0732">Signal</keyword>
<sequence length="164" mass="18512">MHSSLKTTAPATLERLCILLFFLFCATFCTTVLGTESLEPLHEDKLILRGLKFYGFHGVLPEEKKLGDLFTVDIDLWLSLKKAIESDNLADTVSFADTFSLVKKIVEGPPKNLYETVAEHIASKMLETFPKINVIRVKLGKRNPSLVNSTVDYLAAELFRKRKH</sequence>
<keyword evidence="5 8" id="KW-0456">Lyase</keyword>
<dbReference type="PANTHER" id="PTHR42844:SF1">
    <property type="entry name" value="DIHYDRONEOPTERIN ALDOLASE 1-RELATED"/>
    <property type="match status" value="1"/>
</dbReference>
<keyword evidence="4 8" id="KW-0289">Folate biosynthesis</keyword>
<dbReference type="AlphaFoldDB" id="A0A8T2B7Z3"/>
<evidence type="ECO:0000256" key="7">
    <source>
        <dbReference type="ARBA" id="ARBA00063311"/>
    </source>
</evidence>
<feature type="signal peptide" evidence="9">
    <location>
        <begin position="1"/>
        <end position="34"/>
    </location>
</feature>
<evidence type="ECO:0000256" key="6">
    <source>
        <dbReference type="ARBA" id="ARBA00055579"/>
    </source>
</evidence>
<dbReference type="OrthoDB" id="1863886at2759"/>
<evidence type="ECO:0000259" key="10">
    <source>
        <dbReference type="SMART" id="SM00905"/>
    </source>
</evidence>
<feature type="chain" id="PRO_5035852635" description="7,8-dihydroneopterin aldolase" evidence="9">
    <location>
        <begin position="35"/>
        <end position="164"/>
    </location>
</feature>
<evidence type="ECO:0000313" key="12">
    <source>
        <dbReference type="Proteomes" id="UP000694251"/>
    </source>
</evidence>
<evidence type="ECO:0000256" key="4">
    <source>
        <dbReference type="ARBA" id="ARBA00022909"/>
    </source>
</evidence>
<evidence type="ECO:0000256" key="3">
    <source>
        <dbReference type="ARBA" id="ARBA00005708"/>
    </source>
</evidence>
<dbReference type="GO" id="GO:0004150">
    <property type="term" value="F:dihydroneopterin aldolase activity"/>
    <property type="evidence" value="ECO:0007669"/>
    <property type="project" value="UniProtKB-UniRule"/>
</dbReference>
<name>A0A8T2B7Z3_ARASU</name>
<dbReference type="SMART" id="SM00905">
    <property type="entry name" value="FolB"/>
    <property type="match status" value="1"/>
</dbReference>
<comment type="function">
    <text evidence="6">Catalyzes the conversion of 7,8-dihydroneopterin into 6-hydroxymethyl-7,8-dihydropterin, a biosynthetic precursor of the vitamin tetrahydrofolate. Can use L-threo-dihydroneopterin and D-erythro-dihydroneopterin as substrates for the formation of 6-hydroxymethyldihydropterin, but it can also catalyze the epimerization of carbon 2' of dihydroneopterin and dihydromonapterin.</text>
</comment>
<comment type="caution">
    <text evidence="11">The sequence shown here is derived from an EMBL/GenBank/DDBJ whole genome shotgun (WGS) entry which is preliminary data.</text>
</comment>
<evidence type="ECO:0000256" key="2">
    <source>
        <dbReference type="ARBA" id="ARBA00005013"/>
    </source>
</evidence>
<dbReference type="FunFam" id="3.30.1130.10:FF:000003">
    <property type="entry name" value="7,8-dihydroneopterin aldolase"/>
    <property type="match status" value="1"/>
</dbReference>
<dbReference type="GO" id="GO:0046656">
    <property type="term" value="P:folic acid biosynthetic process"/>
    <property type="evidence" value="ECO:0007669"/>
    <property type="project" value="UniProtKB-UniRule"/>
</dbReference>
<dbReference type="NCBIfam" id="TIGR00525">
    <property type="entry name" value="folB"/>
    <property type="match status" value="1"/>
</dbReference>
<dbReference type="PANTHER" id="PTHR42844">
    <property type="entry name" value="DIHYDRONEOPTERIN ALDOLASE 1-RELATED"/>
    <property type="match status" value="1"/>
</dbReference>
<dbReference type="GO" id="GO:0005737">
    <property type="term" value="C:cytoplasm"/>
    <property type="evidence" value="ECO:0007669"/>
    <property type="project" value="TreeGrafter"/>
</dbReference>
<dbReference type="GO" id="GO:0046654">
    <property type="term" value="P:tetrahydrofolate biosynthetic process"/>
    <property type="evidence" value="ECO:0007669"/>
    <property type="project" value="UniProtKB-UniRule"/>
</dbReference>
<evidence type="ECO:0000313" key="11">
    <source>
        <dbReference type="EMBL" id="KAG7582865.1"/>
    </source>
</evidence>
<dbReference type="InterPro" id="IPR006156">
    <property type="entry name" value="Dihydroneopterin_aldolase"/>
</dbReference>
<dbReference type="EC" id="4.1.2.25" evidence="8"/>
<proteinExistence type="inferred from homology"/>
<comment type="catalytic activity">
    <reaction evidence="1 8">
        <text>7,8-dihydroneopterin = 6-hydroxymethyl-7,8-dihydropterin + glycolaldehyde</text>
        <dbReference type="Rhea" id="RHEA:10540"/>
        <dbReference type="ChEBI" id="CHEBI:17001"/>
        <dbReference type="ChEBI" id="CHEBI:17071"/>
        <dbReference type="ChEBI" id="CHEBI:44841"/>
        <dbReference type="EC" id="4.1.2.25"/>
    </reaction>
</comment>
<comment type="similarity">
    <text evidence="3 8">Belongs to the DHNA family.</text>
</comment>
<evidence type="ECO:0000256" key="8">
    <source>
        <dbReference type="RuleBase" id="RU362079"/>
    </source>
</evidence>
<comment type="pathway">
    <text evidence="2 8">Cofactor biosynthesis; tetrahydrofolate biosynthesis; 2-amino-4-hydroxy-6-hydroxymethyl-7,8-dihydropteridine diphosphate from 7,8-dihydroneopterin triphosphate: step 3/4.</text>
</comment>
<dbReference type="Pfam" id="PF02152">
    <property type="entry name" value="FolB"/>
    <property type="match status" value="1"/>
</dbReference>
<gene>
    <name evidence="11" type="ORF">ISN44_As08g024200</name>
</gene>
<evidence type="ECO:0000256" key="1">
    <source>
        <dbReference type="ARBA" id="ARBA00001353"/>
    </source>
</evidence>
<comment type="subunit">
    <text evidence="7">Homooctamer. Forms a hollow cylinder assembled from two ring-shaped tetramers.</text>
</comment>
<feature type="domain" description="Dihydroneopterin aldolase/epimerase" evidence="10">
    <location>
        <begin position="46"/>
        <end position="160"/>
    </location>
</feature>
<dbReference type="NCBIfam" id="TIGR00526">
    <property type="entry name" value="folB_dom"/>
    <property type="match status" value="1"/>
</dbReference>
<reference evidence="11 12" key="1">
    <citation type="submission" date="2020-12" db="EMBL/GenBank/DDBJ databases">
        <title>Concerted genomic and epigenomic changes stabilize Arabidopsis allopolyploids.</title>
        <authorList>
            <person name="Chen Z."/>
        </authorList>
    </citation>
    <scope>NUCLEOTIDE SEQUENCE [LARGE SCALE GENOMIC DNA]</scope>
    <source>
        <strain evidence="11">As9502</strain>
        <tissue evidence="11">Leaf</tissue>
    </source>
</reference>
<comment type="function">
    <text evidence="8">Catalyzes the conversion of 7,8-dihydroneopterin to 6-hydroxymethyl-7,8-dihydropterin.</text>
</comment>
<dbReference type="EMBL" id="JAEFBJ010000008">
    <property type="protein sequence ID" value="KAG7582865.1"/>
    <property type="molecule type" value="Genomic_DNA"/>
</dbReference>
<evidence type="ECO:0000256" key="9">
    <source>
        <dbReference type="SAM" id="SignalP"/>
    </source>
</evidence>
<organism evidence="11 12">
    <name type="scientific">Arabidopsis suecica</name>
    <name type="common">Swedish thale-cress</name>
    <name type="synonym">Cardaminopsis suecica</name>
    <dbReference type="NCBI Taxonomy" id="45249"/>
    <lineage>
        <taxon>Eukaryota</taxon>
        <taxon>Viridiplantae</taxon>
        <taxon>Streptophyta</taxon>
        <taxon>Embryophyta</taxon>
        <taxon>Tracheophyta</taxon>
        <taxon>Spermatophyta</taxon>
        <taxon>Magnoliopsida</taxon>
        <taxon>eudicotyledons</taxon>
        <taxon>Gunneridae</taxon>
        <taxon>Pentapetalae</taxon>
        <taxon>rosids</taxon>
        <taxon>malvids</taxon>
        <taxon>Brassicales</taxon>
        <taxon>Brassicaceae</taxon>
        <taxon>Camelineae</taxon>
        <taxon>Arabidopsis</taxon>
    </lineage>
</organism>
<dbReference type="InterPro" id="IPR006157">
    <property type="entry name" value="FolB_dom"/>
</dbReference>
<dbReference type="CDD" id="cd00534">
    <property type="entry name" value="DHNA_DHNTPE"/>
    <property type="match status" value="1"/>
</dbReference>
<evidence type="ECO:0000256" key="5">
    <source>
        <dbReference type="ARBA" id="ARBA00023239"/>
    </source>
</evidence>
<protein>
    <recommendedName>
        <fullName evidence="8">7,8-dihydroneopterin aldolase</fullName>
        <ecNumber evidence="8">4.1.2.25</ecNumber>
    </recommendedName>
</protein>